<dbReference type="Gene3D" id="2.40.480.10">
    <property type="entry name" value="Allene oxide cyclase-like"/>
    <property type="match status" value="1"/>
</dbReference>
<dbReference type="Pfam" id="PF03018">
    <property type="entry name" value="Dirigent"/>
    <property type="match status" value="1"/>
</dbReference>
<dbReference type="Proteomes" id="UP000006038">
    <property type="component" value="Chromosome 7"/>
</dbReference>
<evidence type="ECO:0000256" key="4">
    <source>
        <dbReference type="RuleBase" id="RU363099"/>
    </source>
</evidence>
<dbReference type="GeneID" id="102705179"/>
<dbReference type="EnsemblPlants" id="OB07G29220.1">
    <property type="protein sequence ID" value="OB07G29220.1"/>
    <property type="gene ID" value="OB07G29220"/>
</dbReference>
<evidence type="ECO:0000313" key="5">
    <source>
        <dbReference type="EnsemblPlants" id="OB07G29220.1"/>
    </source>
</evidence>
<comment type="function">
    <text evidence="4">Dirigent proteins impart stereoselectivity on the phenoxy radical-coupling reaction, yielding optically active lignans from two molecules of coniferyl alcohol in the biosynthesis of lignans, flavonolignans, and alkaloids and thus plays a central role in plant secondary metabolism.</text>
</comment>
<keyword evidence="3 4" id="KW-0964">Secreted</keyword>
<dbReference type="AlphaFoldDB" id="J3MNE0"/>
<keyword evidence="4" id="KW-0052">Apoplast</keyword>
<dbReference type="PANTHER" id="PTHR46442:SF6">
    <property type="entry name" value="DIRIGENT PROTEIN 5"/>
    <property type="match status" value="1"/>
</dbReference>
<keyword evidence="6" id="KW-1185">Reference proteome</keyword>
<dbReference type="InterPro" id="IPR016129">
    <property type="entry name" value="Caspase_his_AS"/>
</dbReference>
<dbReference type="KEGG" id="obr:102705179"/>
<reference evidence="5" key="1">
    <citation type="journal article" date="2013" name="Nat. Commun.">
        <title>Whole-genome sequencing of Oryza brachyantha reveals mechanisms underlying Oryza genome evolution.</title>
        <authorList>
            <person name="Chen J."/>
            <person name="Huang Q."/>
            <person name="Gao D."/>
            <person name="Wang J."/>
            <person name="Lang Y."/>
            <person name="Liu T."/>
            <person name="Li B."/>
            <person name="Bai Z."/>
            <person name="Luis Goicoechea J."/>
            <person name="Liang C."/>
            <person name="Chen C."/>
            <person name="Zhang W."/>
            <person name="Sun S."/>
            <person name="Liao Y."/>
            <person name="Zhang X."/>
            <person name="Yang L."/>
            <person name="Song C."/>
            <person name="Wang M."/>
            <person name="Shi J."/>
            <person name="Liu G."/>
            <person name="Liu J."/>
            <person name="Zhou H."/>
            <person name="Zhou W."/>
            <person name="Yu Q."/>
            <person name="An N."/>
            <person name="Chen Y."/>
            <person name="Cai Q."/>
            <person name="Wang B."/>
            <person name="Liu B."/>
            <person name="Min J."/>
            <person name="Huang Y."/>
            <person name="Wu H."/>
            <person name="Li Z."/>
            <person name="Zhang Y."/>
            <person name="Yin Y."/>
            <person name="Song W."/>
            <person name="Jiang J."/>
            <person name="Jackson S.A."/>
            <person name="Wing R.A."/>
            <person name="Wang J."/>
            <person name="Chen M."/>
        </authorList>
    </citation>
    <scope>NUCLEOTIDE SEQUENCE [LARGE SCALE GENOMIC DNA]</scope>
    <source>
        <strain evidence="5">cv. IRGC 101232</strain>
    </source>
</reference>
<evidence type="ECO:0000256" key="3">
    <source>
        <dbReference type="ARBA" id="ARBA00022525"/>
    </source>
</evidence>
<dbReference type="GO" id="GO:0009699">
    <property type="term" value="P:phenylpropanoid biosynthetic process"/>
    <property type="evidence" value="ECO:0007669"/>
    <property type="project" value="UniProtKB-ARBA"/>
</dbReference>
<dbReference type="PANTHER" id="PTHR46442">
    <property type="entry name" value="DIRIGENT PROTEIN"/>
    <property type="match status" value="1"/>
</dbReference>
<comment type="subunit">
    <text evidence="2 4">Homodimer.</text>
</comment>
<evidence type="ECO:0000256" key="2">
    <source>
        <dbReference type="ARBA" id="ARBA00011738"/>
    </source>
</evidence>
<dbReference type="STRING" id="4533.J3MNE0"/>
<accession>J3MNE0</accession>
<organism evidence="5">
    <name type="scientific">Oryza brachyantha</name>
    <name type="common">malo sina</name>
    <dbReference type="NCBI Taxonomy" id="4533"/>
    <lineage>
        <taxon>Eukaryota</taxon>
        <taxon>Viridiplantae</taxon>
        <taxon>Streptophyta</taxon>
        <taxon>Embryophyta</taxon>
        <taxon>Tracheophyta</taxon>
        <taxon>Spermatophyta</taxon>
        <taxon>Magnoliopsida</taxon>
        <taxon>Liliopsida</taxon>
        <taxon>Poales</taxon>
        <taxon>Poaceae</taxon>
        <taxon>BOP clade</taxon>
        <taxon>Oryzoideae</taxon>
        <taxon>Oryzeae</taxon>
        <taxon>Oryzinae</taxon>
        <taxon>Oryza</taxon>
    </lineage>
</organism>
<dbReference type="OMA" id="MSHGDEP"/>
<comment type="subcellular location">
    <subcellularLocation>
        <location evidence="4">Secreted</location>
        <location evidence="4">Extracellular space</location>
        <location evidence="4">Apoplast</location>
    </subcellularLocation>
</comment>
<name>J3MNE0_ORYBR</name>
<evidence type="ECO:0000313" key="6">
    <source>
        <dbReference type="Proteomes" id="UP000006038"/>
    </source>
</evidence>
<feature type="chain" id="PRO_5008192980" description="Dirigent protein" evidence="4">
    <location>
        <begin position="24"/>
        <end position="198"/>
    </location>
</feature>
<proteinExistence type="inferred from homology"/>
<comment type="similarity">
    <text evidence="1 4">Belongs to the plant dirigent protein family.</text>
</comment>
<feature type="signal peptide" evidence="4">
    <location>
        <begin position="1"/>
        <end position="23"/>
    </location>
</feature>
<dbReference type="HOGENOM" id="CLU_087111_0_0_1"/>
<gene>
    <name evidence="5" type="primary">LOC102705179</name>
</gene>
<keyword evidence="4" id="KW-0732">Signal</keyword>
<dbReference type="Gramene" id="OB07G29220.1">
    <property type="protein sequence ID" value="OB07G29220.1"/>
    <property type="gene ID" value="OB07G29220"/>
</dbReference>
<dbReference type="PROSITE" id="PS01121">
    <property type="entry name" value="CASPASE_HIS"/>
    <property type="match status" value="1"/>
</dbReference>
<dbReference type="InterPro" id="IPR004265">
    <property type="entry name" value="Dirigent"/>
</dbReference>
<reference evidence="5" key="2">
    <citation type="submission" date="2013-04" db="UniProtKB">
        <authorList>
            <consortium name="EnsemblPlants"/>
        </authorList>
    </citation>
    <scope>IDENTIFICATION</scope>
</reference>
<dbReference type="OrthoDB" id="674745at2759"/>
<dbReference type="GO" id="GO:0048046">
    <property type="term" value="C:apoplast"/>
    <property type="evidence" value="ECO:0007669"/>
    <property type="project" value="UniProtKB-SubCell"/>
</dbReference>
<dbReference type="RefSeq" id="XP_006658879.1">
    <property type="nucleotide sequence ID" value="XM_006658816.3"/>
</dbReference>
<dbReference type="InterPro" id="IPR044859">
    <property type="entry name" value="Allene_oxi_cyc_Dirigent"/>
</dbReference>
<evidence type="ECO:0000256" key="1">
    <source>
        <dbReference type="ARBA" id="ARBA00010746"/>
    </source>
</evidence>
<sequence length="198" mass="21845">MQARIATIFVFLLSLSSASVAHGRRSSSRRLVMSHGDEPCEKMRLYFHDILYDVSNSTANSTSAVVAKPTALLQATMNASVFGTMMVFDDPMTEGKALPPALEETAVRAQGLYFYDQRRAPSDAWFAFSVVFNSTERRGTLSVMGADIVAEETRDLSVVGGTGDFFMARGVATLRGDAVEGFKYFRLQMDIKLYECYA</sequence>
<protein>
    <recommendedName>
        <fullName evidence="4">Dirigent protein</fullName>
    </recommendedName>
</protein>